<keyword evidence="2" id="KW-1185">Reference proteome</keyword>
<organism evidence="1 2">
    <name type="scientific">Toxocara canis</name>
    <name type="common">Canine roundworm</name>
    <dbReference type="NCBI Taxonomy" id="6265"/>
    <lineage>
        <taxon>Eukaryota</taxon>
        <taxon>Metazoa</taxon>
        <taxon>Ecdysozoa</taxon>
        <taxon>Nematoda</taxon>
        <taxon>Chromadorea</taxon>
        <taxon>Rhabditida</taxon>
        <taxon>Spirurina</taxon>
        <taxon>Ascaridomorpha</taxon>
        <taxon>Ascaridoidea</taxon>
        <taxon>Toxocaridae</taxon>
        <taxon>Toxocara</taxon>
    </lineage>
</organism>
<evidence type="ECO:0000313" key="1">
    <source>
        <dbReference type="EMBL" id="KHN70731.1"/>
    </source>
</evidence>
<sequence length="122" mass="14279">MSMFNSETYVGTFKQTICRRLAKGQYSEQRNIGPHMKNLPTTDLWPKDLGFQSSGKSDQHFERIYSLGETNLTDSDYHRCALANSRCCRWRTVRHSGERLNLHRLKFWRTSSAWGLAPHNEQ</sequence>
<dbReference type="EMBL" id="JPKZ01022854">
    <property type="protein sequence ID" value="KHN70731.1"/>
    <property type="molecule type" value="Genomic_DNA"/>
</dbReference>
<dbReference type="Proteomes" id="UP000031036">
    <property type="component" value="Unassembled WGS sequence"/>
</dbReference>
<reference evidence="1 2" key="1">
    <citation type="submission" date="2014-11" db="EMBL/GenBank/DDBJ databases">
        <title>Genetic blueprint of the zoonotic pathogen Toxocara canis.</title>
        <authorList>
            <person name="Zhu X.-Q."/>
            <person name="Korhonen P.K."/>
            <person name="Cai H."/>
            <person name="Young N.D."/>
            <person name="Nejsum P."/>
            <person name="von Samson-Himmelstjerna G."/>
            <person name="Boag P.R."/>
            <person name="Tan P."/>
            <person name="Li Q."/>
            <person name="Min J."/>
            <person name="Yang Y."/>
            <person name="Wang X."/>
            <person name="Fang X."/>
            <person name="Hall R.S."/>
            <person name="Hofmann A."/>
            <person name="Sternberg P.W."/>
            <person name="Jex A.R."/>
            <person name="Gasser R.B."/>
        </authorList>
    </citation>
    <scope>NUCLEOTIDE SEQUENCE [LARGE SCALE GENOMIC DNA]</scope>
    <source>
        <strain evidence="1">PN_DK_2014</strain>
    </source>
</reference>
<feature type="non-terminal residue" evidence="1">
    <location>
        <position position="122"/>
    </location>
</feature>
<proteinExistence type="predicted"/>
<name>A0A0B2UI36_TOXCA</name>
<dbReference type="AlphaFoldDB" id="A0A0B2UI36"/>
<comment type="caution">
    <text evidence="1">The sequence shown here is derived from an EMBL/GenBank/DDBJ whole genome shotgun (WGS) entry which is preliminary data.</text>
</comment>
<gene>
    <name evidence="1" type="ORF">Tcan_01095</name>
</gene>
<evidence type="ECO:0000313" key="2">
    <source>
        <dbReference type="Proteomes" id="UP000031036"/>
    </source>
</evidence>
<protein>
    <submittedName>
        <fullName evidence="1">Uncharacterized protein</fullName>
    </submittedName>
</protein>
<accession>A0A0B2UI36</accession>